<evidence type="ECO:0000313" key="4">
    <source>
        <dbReference type="RefSeq" id="XP_018335103.1"/>
    </source>
</evidence>
<dbReference type="AlphaFoldDB" id="A0A1W4XRJ5"/>
<dbReference type="RefSeq" id="XP_018335103.1">
    <property type="nucleotide sequence ID" value="XM_018479601.2"/>
</dbReference>
<dbReference type="GeneID" id="108744000"/>
<gene>
    <name evidence="4" type="primary">LOC108744000</name>
</gene>
<feature type="region of interest" description="Disordered" evidence="1">
    <location>
        <begin position="46"/>
        <end position="66"/>
    </location>
</feature>
<feature type="compositionally biased region" description="Basic and acidic residues" evidence="1">
    <location>
        <begin position="354"/>
        <end position="368"/>
    </location>
</feature>
<keyword evidence="3" id="KW-1185">Reference proteome</keyword>
<dbReference type="InterPro" id="IPR003892">
    <property type="entry name" value="CUE"/>
</dbReference>
<name>A0A1W4XRJ5_AGRPL</name>
<feature type="domain" description="CUE" evidence="2">
    <location>
        <begin position="224"/>
        <end position="267"/>
    </location>
</feature>
<dbReference type="CDD" id="cd14279">
    <property type="entry name" value="CUE"/>
    <property type="match status" value="1"/>
</dbReference>
<organism evidence="3 4">
    <name type="scientific">Agrilus planipennis</name>
    <name type="common">Emerald ash borer</name>
    <name type="synonym">Agrilus marcopoli</name>
    <dbReference type="NCBI Taxonomy" id="224129"/>
    <lineage>
        <taxon>Eukaryota</taxon>
        <taxon>Metazoa</taxon>
        <taxon>Ecdysozoa</taxon>
        <taxon>Arthropoda</taxon>
        <taxon>Hexapoda</taxon>
        <taxon>Insecta</taxon>
        <taxon>Pterygota</taxon>
        <taxon>Neoptera</taxon>
        <taxon>Endopterygota</taxon>
        <taxon>Coleoptera</taxon>
        <taxon>Polyphaga</taxon>
        <taxon>Elateriformia</taxon>
        <taxon>Buprestoidea</taxon>
        <taxon>Buprestidae</taxon>
        <taxon>Agrilinae</taxon>
        <taxon>Agrilus</taxon>
    </lineage>
</organism>
<feature type="region of interest" description="Disordered" evidence="1">
    <location>
        <begin position="354"/>
        <end position="373"/>
    </location>
</feature>
<dbReference type="Proteomes" id="UP000192223">
    <property type="component" value="Unplaced"/>
</dbReference>
<dbReference type="SUPFAM" id="SSF46934">
    <property type="entry name" value="UBA-like"/>
    <property type="match status" value="1"/>
</dbReference>
<dbReference type="KEGG" id="apln:108744000"/>
<evidence type="ECO:0000256" key="1">
    <source>
        <dbReference type="SAM" id="MobiDB-lite"/>
    </source>
</evidence>
<evidence type="ECO:0000313" key="3">
    <source>
        <dbReference type="Proteomes" id="UP000192223"/>
    </source>
</evidence>
<dbReference type="InParanoid" id="A0A1W4XRJ5"/>
<protein>
    <submittedName>
        <fullName evidence="4">Uncharacterized protein LOC108744000 isoform X1</fullName>
    </submittedName>
</protein>
<evidence type="ECO:0000259" key="2">
    <source>
        <dbReference type="PROSITE" id="PS51140"/>
    </source>
</evidence>
<dbReference type="GO" id="GO:0043130">
    <property type="term" value="F:ubiquitin binding"/>
    <property type="evidence" value="ECO:0007669"/>
    <property type="project" value="InterPro"/>
</dbReference>
<dbReference type="PROSITE" id="PS51140">
    <property type="entry name" value="CUE"/>
    <property type="match status" value="2"/>
</dbReference>
<accession>A0A1W4XRJ5</accession>
<sequence length="527" mass="59170">MADLRERHISRENVYGQKFGKNYFTNQNSSLREEQKVYVRQLNGPMTRRQSSSLDSAPSLQHGSPEFRRNYVYPSHIAPMPAFTVPHQELNGHAYNTYKNQAQESTYPTTTDTEQAVSKISAMFPTVSDTHIRILLKKYHNREALVISALQVEKHPITTPGPYATPPPGRNINVHPSIHAARQITPPLSLHSSSRTGSPILRPGSDLSSGYISEYRSSPKTPHSPKMKLRYMKSIFPKADEDVILDILCNNDNNIQKTSGILEDMGFQRREIVKIIPKQPQKKNDGKKDVCNENIIPSTKLKTLVDKAQMTFRLREKYPHTPEHLITFALESVDFEEEKAHQILSMMIEEEKSKEAAAAKERQEENSGKAEVMPISLSESRQSLKSLMINEQKEGSMKQSSSFCRVLEETGEYEGGYISSNLQNTMGANPNNVKGANSQLLLKSYVHCHGADPKLRQIPSKGLAKGPNSKLVSLKNYQAHGPNPELRKGPKIGLAKGNIFSQLKNIVVGESRGRKHFLNDGLILARQ</sequence>
<dbReference type="STRING" id="224129.A0A1W4XRJ5"/>
<dbReference type="InterPro" id="IPR009060">
    <property type="entry name" value="UBA-like_sf"/>
</dbReference>
<reference evidence="4" key="1">
    <citation type="submission" date="2025-08" db="UniProtKB">
        <authorList>
            <consortium name="RefSeq"/>
        </authorList>
    </citation>
    <scope>IDENTIFICATION</scope>
    <source>
        <tissue evidence="4">Entire body</tissue>
    </source>
</reference>
<feature type="compositionally biased region" description="Polar residues" evidence="1">
    <location>
        <begin position="48"/>
        <end position="62"/>
    </location>
</feature>
<dbReference type="OrthoDB" id="3045089at2759"/>
<feature type="domain" description="CUE" evidence="2">
    <location>
        <begin position="112"/>
        <end position="155"/>
    </location>
</feature>
<proteinExistence type="predicted"/>